<evidence type="ECO:0000313" key="2">
    <source>
        <dbReference type="Proteomes" id="UP000031512"/>
    </source>
</evidence>
<comment type="caution">
    <text evidence="1">The sequence shown here is derived from an EMBL/GenBank/DDBJ whole genome shotgun (WGS) entry which is preliminary data.</text>
</comment>
<protein>
    <submittedName>
        <fullName evidence="1">Uncharacterized protein</fullName>
    </submittedName>
</protein>
<dbReference type="RefSeq" id="XP_004833231.1">
    <property type="nucleotide sequence ID" value="XM_004833174.1"/>
</dbReference>
<gene>
    <name evidence="1" type="ORF">BEWA_038160</name>
</gene>
<proteinExistence type="predicted"/>
<organism evidence="1 2">
    <name type="scientific">Theileria equi strain WA</name>
    <dbReference type="NCBI Taxonomy" id="1537102"/>
    <lineage>
        <taxon>Eukaryota</taxon>
        <taxon>Sar</taxon>
        <taxon>Alveolata</taxon>
        <taxon>Apicomplexa</taxon>
        <taxon>Aconoidasida</taxon>
        <taxon>Piroplasmida</taxon>
        <taxon>Theileriidae</taxon>
        <taxon>Theileria</taxon>
    </lineage>
</organism>
<dbReference type="OrthoDB" id="449128at2759"/>
<evidence type="ECO:0000313" key="1">
    <source>
        <dbReference type="EMBL" id="EKX73779.1"/>
    </source>
</evidence>
<dbReference type="AlphaFoldDB" id="L1LET6"/>
<keyword evidence="2" id="KW-1185">Reference proteome</keyword>
<accession>L1LET6</accession>
<name>L1LET6_THEEQ</name>
<dbReference type="VEuPathDB" id="PiroplasmaDB:BEWA_038160"/>
<dbReference type="GeneID" id="15803143"/>
<sequence length="62" mass="6556">MAGSIMTKLTGLPVISNIADTSSGGFGRVNVILPRPTRIHRADYDIAKLQAGASENEMLSLV</sequence>
<reference evidence="1 2" key="1">
    <citation type="journal article" date="2012" name="BMC Genomics">
        <title>Comparative genomic analysis and phylogenetic position of Theileria equi.</title>
        <authorList>
            <person name="Kappmeyer L.S."/>
            <person name="Thiagarajan M."/>
            <person name="Herndon D.R."/>
            <person name="Ramsay J.D."/>
            <person name="Caler E."/>
            <person name="Djikeng A."/>
            <person name="Gillespie J.J."/>
            <person name="Lau A.O."/>
            <person name="Roalson E.H."/>
            <person name="Silva J.C."/>
            <person name="Silva M.G."/>
            <person name="Suarez C.E."/>
            <person name="Ueti M.W."/>
            <person name="Nene V.M."/>
            <person name="Mealey R.H."/>
            <person name="Knowles D.P."/>
            <person name="Brayton K.A."/>
        </authorList>
    </citation>
    <scope>NUCLEOTIDE SEQUENCE [LARGE SCALE GENOMIC DNA]</scope>
    <source>
        <strain evidence="1 2">WA</strain>
    </source>
</reference>
<dbReference type="EMBL" id="ACOU01000002">
    <property type="protein sequence ID" value="EKX73779.1"/>
    <property type="molecule type" value="Genomic_DNA"/>
</dbReference>
<dbReference type="Proteomes" id="UP000031512">
    <property type="component" value="Unassembled WGS sequence"/>
</dbReference>
<dbReference type="KEGG" id="beq:BEWA_038160"/>